<sequence>MIRSPQQSTPNGLSSSAFLHNKQAARELWLEARGRGDELGGAGGREHELAPNGNSRIRWSKKGDRPESGATPKQRHSMRLGQDTGPDQTSSTLIHPAWSFQWGGEVGGKIGEIGDAWGNGRNCGEMENSGEGIGPDGSLDRSKSSKKKARLKKSCSLMQSSSLPTI</sequence>
<keyword evidence="3" id="KW-1185">Reference proteome</keyword>
<feature type="compositionally biased region" description="Basic residues" evidence="1">
    <location>
        <begin position="144"/>
        <end position="153"/>
    </location>
</feature>
<evidence type="ECO:0000256" key="1">
    <source>
        <dbReference type="SAM" id="MobiDB-lite"/>
    </source>
</evidence>
<dbReference type="EMBL" id="LSSL01000683">
    <property type="protein sequence ID" value="OLY83960.1"/>
    <property type="molecule type" value="Genomic_DNA"/>
</dbReference>
<feature type="region of interest" description="Disordered" evidence="1">
    <location>
        <begin position="35"/>
        <end position="94"/>
    </location>
</feature>
<organism evidence="2 3">
    <name type="scientific">Smittium mucronatum</name>
    <dbReference type="NCBI Taxonomy" id="133383"/>
    <lineage>
        <taxon>Eukaryota</taxon>
        <taxon>Fungi</taxon>
        <taxon>Fungi incertae sedis</taxon>
        <taxon>Zoopagomycota</taxon>
        <taxon>Kickxellomycotina</taxon>
        <taxon>Harpellomycetes</taxon>
        <taxon>Harpellales</taxon>
        <taxon>Legeriomycetaceae</taxon>
        <taxon>Smittium</taxon>
    </lineage>
</organism>
<gene>
    <name evidence="2" type="ORF">AYI68_g1890</name>
</gene>
<dbReference type="AlphaFoldDB" id="A0A1R0H476"/>
<evidence type="ECO:0000313" key="2">
    <source>
        <dbReference type="EMBL" id="OLY83960.1"/>
    </source>
</evidence>
<proteinExistence type="predicted"/>
<accession>A0A1R0H476</accession>
<protein>
    <submittedName>
        <fullName evidence="2">Uncharacterized protein</fullName>
    </submittedName>
</protein>
<reference evidence="2 3" key="1">
    <citation type="journal article" date="2016" name="Mol. Biol. Evol.">
        <title>Genome-Wide Survey of Gut Fungi (Harpellales) Reveals the First Horizontally Transferred Ubiquitin Gene from a Mosquito Host.</title>
        <authorList>
            <person name="Wang Y."/>
            <person name="White M.M."/>
            <person name="Kvist S."/>
            <person name="Moncalvo J.M."/>
        </authorList>
    </citation>
    <scope>NUCLEOTIDE SEQUENCE [LARGE SCALE GENOMIC DNA]</scope>
    <source>
        <strain evidence="2 3">ALG-7-W6</strain>
    </source>
</reference>
<dbReference type="Proteomes" id="UP000187455">
    <property type="component" value="Unassembled WGS sequence"/>
</dbReference>
<name>A0A1R0H476_9FUNG</name>
<feature type="region of interest" description="Disordered" evidence="1">
    <location>
        <begin position="120"/>
        <end position="166"/>
    </location>
</feature>
<evidence type="ECO:0000313" key="3">
    <source>
        <dbReference type="Proteomes" id="UP000187455"/>
    </source>
</evidence>
<comment type="caution">
    <text evidence="2">The sequence shown here is derived from an EMBL/GenBank/DDBJ whole genome shotgun (WGS) entry which is preliminary data.</text>
</comment>
<feature type="compositionally biased region" description="Basic and acidic residues" evidence="1">
    <location>
        <begin position="35"/>
        <end position="49"/>
    </location>
</feature>